<dbReference type="AlphaFoldDB" id="A0A382NZM0"/>
<dbReference type="InterPro" id="IPR014048">
    <property type="entry name" value="MethylDNA_cys_MeTrfase_DNA-bd"/>
</dbReference>
<feature type="domain" description="Methylated-DNA-[protein]-cysteine S-methyltransferase DNA binding" evidence="2">
    <location>
        <begin position="7"/>
        <end position="86"/>
    </location>
</feature>
<evidence type="ECO:0000313" key="3">
    <source>
        <dbReference type="EMBL" id="SVC65805.1"/>
    </source>
</evidence>
<evidence type="ECO:0000256" key="1">
    <source>
        <dbReference type="ARBA" id="ARBA00022763"/>
    </source>
</evidence>
<feature type="non-terminal residue" evidence="3">
    <location>
        <position position="1"/>
    </location>
</feature>
<dbReference type="PANTHER" id="PTHR42942">
    <property type="entry name" value="6-O-METHYLGUANINE DNA METHYLTRANSFERASE"/>
    <property type="match status" value="1"/>
</dbReference>
<dbReference type="InterPro" id="IPR036217">
    <property type="entry name" value="MethylDNA_cys_MeTrfase_DNAb"/>
</dbReference>
<dbReference type="InterPro" id="IPR036388">
    <property type="entry name" value="WH-like_DNA-bd_sf"/>
</dbReference>
<dbReference type="EMBL" id="UINC01103429">
    <property type="protein sequence ID" value="SVC65805.1"/>
    <property type="molecule type" value="Genomic_DNA"/>
</dbReference>
<name>A0A382NZM0_9ZZZZ</name>
<organism evidence="3">
    <name type="scientific">marine metagenome</name>
    <dbReference type="NCBI Taxonomy" id="408172"/>
    <lineage>
        <taxon>unclassified sequences</taxon>
        <taxon>metagenomes</taxon>
        <taxon>ecological metagenomes</taxon>
    </lineage>
</organism>
<dbReference type="Gene3D" id="1.10.10.10">
    <property type="entry name" value="Winged helix-like DNA-binding domain superfamily/Winged helix DNA-binding domain"/>
    <property type="match status" value="1"/>
</dbReference>
<dbReference type="Pfam" id="PF01035">
    <property type="entry name" value="DNA_binding_1"/>
    <property type="match status" value="1"/>
</dbReference>
<sequence>VTDSNTWEEVYEIVRLIPPGRVMSYGQVATLCARPLTPRAVGWALYGCPADVPWHRVVNASGGCSTDRVAGKQPGRQQKLLEDEGVDFSPAGTLDMNHYPFELAVDDLNELLVDTKAVP</sequence>
<proteinExistence type="predicted"/>
<accession>A0A382NZM0</accession>
<evidence type="ECO:0000259" key="2">
    <source>
        <dbReference type="Pfam" id="PF01035"/>
    </source>
</evidence>
<protein>
    <recommendedName>
        <fullName evidence="2">Methylated-DNA-[protein]-cysteine S-methyltransferase DNA binding domain-containing protein</fullName>
    </recommendedName>
</protein>
<dbReference type="GO" id="GO:0006281">
    <property type="term" value="P:DNA repair"/>
    <property type="evidence" value="ECO:0007669"/>
    <property type="project" value="InterPro"/>
</dbReference>
<keyword evidence="1" id="KW-0227">DNA damage</keyword>
<dbReference type="InterPro" id="IPR052520">
    <property type="entry name" value="ATL_DNA_repair"/>
</dbReference>
<dbReference type="CDD" id="cd06445">
    <property type="entry name" value="ATase"/>
    <property type="match status" value="1"/>
</dbReference>
<dbReference type="GO" id="GO:0003824">
    <property type="term" value="F:catalytic activity"/>
    <property type="evidence" value="ECO:0007669"/>
    <property type="project" value="InterPro"/>
</dbReference>
<reference evidence="3" key="1">
    <citation type="submission" date="2018-05" db="EMBL/GenBank/DDBJ databases">
        <authorList>
            <person name="Lanie J.A."/>
            <person name="Ng W.-L."/>
            <person name="Kazmierczak K.M."/>
            <person name="Andrzejewski T.M."/>
            <person name="Davidsen T.M."/>
            <person name="Wayne K.J."/>
            <person name="Tettelin H."/>
            <person name="Glass J.I."/>
            <person name="Rusch D."/>
            <person name="Podicherti R."/>
            <person name="Tsui H.-C.T."/>
            <person name="Winkler M.E."/>
        </authorList>
    </citation>
    <scope>NUCLEOTIDE SEQUENCE</scope>
</reference>
<dbReference type="PANTHER" id="PTHR42942:SF1">
    <property type="entry name" value="ALKYLTRANSFERASE-LIKE PROTEIN 1"/>
    <property type="match status" value="1"/>
</dbReference>
<gene>
    <name evidence="3" type="ORF">METZ01_LOCUS318659</name>
</gene>
<dbReference type="SUPFAM" id="SSF46767">
    <property type="entry name" value="Methylated DNA-protein cysteine methyltransferase, C-terminal domain"/>
    <property type="match status" value="1"/>
</dbReference>